<organism evidence="1">
    <name type="scientific">marine sediment metagenome</name>
    <dbReference type="NCBI Taxonomy" id="412755"/>
    <lineage>
        <taxon>unclassified sequences</taxon>
        <taxon>metagenomes</taxon>
        <taxon>ecological metagenomes</taxon>
    </lineage>
</organism>
<comment type="caution">
    <text evidence="1">The sequence shown here is derived from an EMBL/GenBank/DDBJ whole genome shotgun (WGS) entry which is preliminary data.</text>
</comment>
<protein>
    <submittedName>
        <fullName evidence="1">Uncharacterized protein</fullName>
    </submittedName>
</protein>
<dbReference type="Gene3D" id="3.30.1400.10">
    <property type="entry name" value="ZipA, C-terminal FtsZ-binding domain"/>
    <property type="match status" value="1"/>
</dbReference>
<proteinExistence type="predicted"/>
<dbReference type="InterPro" id="IPR036765">
    <property type="entry name" value="ZipA_FtsZ-bd_C_sf"/>
</dbReference>
<dbReference type="GO" id="GO:0090529">
    <property type="term" value="P:cell septum assembly"/>
    <property type="evidence" value="ECO:0007669"/>
    <property type="project" value="InterPro"/>
</dbReference>
<evidence type="ECO:0000313" key="1">
    <source>
        <dbReference type="EMBL" id="KKN86718.1"/>
    </source>
</evidence>
<sequence>MTFSYLPMLLAGVAIVLGLVSAALFYKVVIAPRNKAGNAPSNAHSTATQTPAAASEPLATFAPTKTSAKQQKKTTQQCLFVVFEAPNQSINQALGEMLNAKHAFYEAELGAFHLPPGPQGYPLMVASATSPGKLPPLHKAGEHTPVQGVSILIRFLNARKVSRGPDDLIAFTHEVAALGGQILDAKRNPITEASLAAMYQEEEATRD</sequence>
<dbReference type="EMBL" id="LAZR01000144">
    <property type="protein sequence ID" value="KKN86718.1"/>
    <property type="molecule type" value="Genomic_DNA"/>
</dbReference>
<dbReference type="AlphaFoldDB" id="A0A0F9X579"/>
<gene>
    <name evidence="1" type="ORF">LCGC14_0265130</name>
</gene>
<accession>A0A0F9X579</accession>
<name>A0A0F9X579_9ZZZZ</name>
<dbReference type="SUPFAM" id="SSF64383">
    <property type="entry name" value="Cell-division protein ZipA, C-terminal domain"/>
    <property type="match status" value="1"/>
</dbReference>
<reference evidence="1" key="1">
    <citation type="journal article" date="2015" name="Nature">
        <title>Complex archaea that bridge the gap between prokaryotes and eukaryotes.</title>
        <authorList>
            <person name="Spang A."/>
            <person name="Saw J.H."/>
            <person name="Jorgensen S.L."/>
            <person name="Zaremba-Niedzwiedzka K."/>
            <person name="Martijn J."/>
            <person name="Lind A.E."/>
            <person name="van Eijk R."/>
            <person name="Schleper C."/>
            <person name="Guy L."/>
            <person name="Ettema T.J."/>
        </authorList>
    </citation>
    <scope>NUCLEOTIDE SEQUENCE</scope>
</reference>